<evidence type="ECO:0000313" key="1">
    <source>
        <dbReference type="EMBL" id="ATS18189.1"/>
    </source>
</evidence>
<dbReference type="KEGG" id="slw:BRW62_04830"/>
<dbReference type="RefSeq" id="WP_099798540.1">
    <property type="nucleotide sequence ID" value="NZ_CP018092.1"/>
</dbReference>
<evidence type="ECO:0000313" key="2">
    <source>
        <dbReference type="Proteomes" id="UP000231057"/>
    </source>
</evidence>
<dbReference type="EMBL" id="CP018092">
    <property type="protein sequence ID" value="ATS18189.1"/>
    <property type="molecule type" value="Genomic_DNA"/>
</dbReference>
<reference evidence="2" key="2">
    <citation type="journal article" date="2022" name="Front. Microbiol.">
        <title>Comparative Genomic Analysis Revealed Distinct Molecular Components and Organization of CO2-Concentrating Mechanism in Thermophilic Cyanobacteria.</title>
        <authorList>
            <person name="Tang J."/>
            <person name="Zhou H."/>
            <person name="Yao D."/>
            <person name="Riaz S."/>
            <person name="You D."/>
            <person name="Klepacz-Smolka A."/>
            <person name="Daroch M."/>
        </authorList>
    </citation>
    <scope>NUCLEOTIDE SEQUENCE [LARGE SCALE GENOMIC DNA]</scope>
    <source>
        <strain evidence="2">PCC 6715</strain>
    </source>
</reference>
<dbReference type="Proteomes" id="UP000231057">
    <property type="component" value="Chromosome"/>
</dbReference>
<organism evidence="1 2">
    <name type="scientific">Parathermosynechococcus lividus PCC 6715</name>
    <dbReference type="NCBI Taxonomy" id="1917166"/>
    <lineage>
        <taxon>Bacteria</taxon>
        <taxon>Bacillati</taxon>
        <taxon>Cyanobacteriota</taxon>
        <taxon>Cyanophyceae</taxon>
        <taxon>Acaryochloridales</taxon>
        <taxon>Thermosynechococcaceae</taxon>
        <taxon>Parathermosynechococcus</taxon>
    </lineage>
</organism>
<reference evidence="1 2" key="1">
    <citation type="submission" date="2016-11" db="EMBL/GenBank/DDBJ databases">
        <title>Complete genome sequence of thermophilic cyanobacteria strain Synechococcus sp. PCC6715.</title>
        <authorList>
            <person name="Tang J."/>
            <person name="Daroch M."/>
            <person name="Liang Y."/>
            <person name="Jiang D."/>
            <person name="Shah M."/>
        </authorList>
    </citation>
    <scope>NUCLEOTIDE SEQUENCE [LARGE SCALE GENOMIC DNA]</scope>
    <source>
        <strain evidence="1 2">PCC 6715</strain>
    </source>
</reference>
<dbReference type="AlphaFoldDB" id="A0A2D2Q151"/>
<dbReference type="OrthoDB" id="530035at2"/>
<gene>
    <name evidence="1" type="ORF">BRW62_04830</name>
</gene>
<name>A0A2D2Q151_PARLV</name>
<protein>
    <submittedName>
        <fullName evidence="1">Uncharacterized protein</fullName>
    </submittedName>
</protein>
<accession>A0A2D2Q151</accession>
<proteinExistence type="predicted"/>
<sequence length="142" mass="16282">MSHGLFWFSLLAVFLTLARLGWVEYRKLEYYRHWAKEFEHSKYDILAVLGQRGDRLVWGKPTRQGIIQLQSCGLEEITAISVMAGGQPLDNDTPDTQKSSGRIELVLQSCAGVAYRIPFTELPLALAWRDRLRQMGETLRVE</sequence>
<keyword evidence="2" id="KW-1185">Reference proteome</keyword>